<dbReference type="Gene3D" id="3.30.70.120">
    <property type="match status" value="1"/>
</dbReference>
<dbReference type="InterPro" id="IPR002187">
    <property type="entry name" value="N-reg_PII"/>
</dbReference>
<dbReference type="GO" id="GO:0006808">
    <property type="term" value="P:regulation of nitrogen utilization"/>
    <property type="evidence" value="ECO:0007669"/>
    <property type="project" value="InterPro"/>
</dbReference>
<dbReference type="PROSITE" id="PS00638">
    <property type="entry name" value="PII_GLNB_CTER"/>
    <property type="match status" value="1"/>
</dbReference>
<dbReference type="STRING" id="43775.SAMN04489760_11821"/>
<evidence type="ECO:0000313" key="2">
    <source>
        <dbReference type="EMBL" id="SEM49464.1"/>
    </source>
</evidence>
<sequence length="126" mass="13784">MKEVMAIIRMNRINQTKTALAEAGISSLHARECLGRGKGLIDLDILKGAEQGYEEAISQLGNTQRLIPKRMISIIVPDKLVARTVSTIIAVSRTGKHGDGKIFVMPVDESIRIRTGENGDDTLDEI</sequence>
<dbReference type="OrthoDB" id="9802729at2"/>
<accession>A0A1H7YUB9</accession>
<dbReference type="Pfam" id="PF00543">
    <property type="entry name" value="P-II"/>
    <property type="match status" value="1"/>
</dbReference>
<dbReference type="SMART" id="SM00938">
    <property type="entry name" value="P-II"/>
    <property type="match status" value="1"/>
</dbReference>
<dbReference type="EMBL" id="FOBS01000018">
    <property type="protein sequence ID" value="SEM49464.1"/>
    <property type="molecule type" value="Genomic_DNA"/>
</dbReference>
<comment type="similarity">
    <text evidence="1">Belongs to the P(II) protein family.</text>
</comment>
<dbReference type="InterPro" id="IPR017918">
    <property type="entry name" value="N-reg_PII_CS"/>
</dbReference>
<proteinExistence type="inferred from homology"/>
<dbReference type="InterPro" id="IPR015867">
    <property type="entry name" value="N-reg_PII/ATP_PRibTrfase_C"/>
</dbReference>
<dbReference type="SUPFAM" id="SSF54913">
    <property type="entry name" value="GlnB-like"/>
    <property type="match status" value="1"/>
</dbReference>
<evidence type="ECO:0000313" key="3">
    <source>
        <dbReference type="Proteomes" id="UP000198744"/>
    </source>
</evidence>
<name>A0A1H7YUB9_9BACT</name>
<gene>
    <name evidence="2" type="ORF">SAMN04489760_11821</name>
</gene>
<dbReference type="Proteomes" id="UP000198744">
    <property type="component" value="Unassembled WGS sequence"/>
</dbReference>
<dbReference type="PANTHER" id="PTHR30115">
    <property type="entry name" value="NITROGEN REGULATORY PROTEIN P-II"/>
    <property type="match status" value="1"/>
</dbReference>
<protein>
    <submittedName>
        <fullName evidence="2">Nitrogen regulatory protein P-II family</fullName>
    </submittedName>
</protein>
<dbReference type="GO" id="GO:0005524">
    <property type="term" value="F:ATP binding"/>
    <property type="evidence" value="ECO:0007669"/>
    <property type="project" value="TreeGrafter"/>
</dbReference>
<dbReference type="GO" id="GO:0005829">
    <property type="term" value="C:cytosol"/>
    <property type="evidence" value="ECO:0007669"/>
    <property type="project" value="TreeGrafter"/>
</dbReference>
<dbReference type="PANTHER" id="PTHR30115:SF11">
    <property type="entry name" value="NITROGEN REGULATORY PROTEIN P-II HOMOLOG"/>
    <property type="match status" value="1"/>
</dbReference>
<dbReference type="GO" id="GO:0030234">
    <property type="term" value="F:enzyme regulator activity"/>
    <property type="evidence" value="ECO:0007669"/>
    <property type="project" value="InterPro"/>
</dbReference>
<keyword evidence="3" id="KW-1185">Reference proteome</keyword>
<evidence type="ECO:0000256" key="1">
    <source>
        <dbReference type="RuleBase" id="RU003936"/>
    </source>
</evidence>
<organism evidence="2 3">
    <name type="scientific">Syntrophus gentianae</name>
    <dbReference type="NCBI Taxonomy" id="43775"/>
    <lineage>
        <taxon>Bacteria</taxon>
        <taxon>Pseudomonadati</taxon>
        <taxon>Thermodesulfobacteriota</taxon>
        <taxon>Syntrophia</taxon>
        <taxon>Syntrophales</taxon>
        <taxon>Syntrophaceae</taxon>
        <taxon>Syntrophus</taxon>
    </lineage>
</organism>
<dbReference type="InterPro" id="IPR011322">
    <property type="entry name" value="N-reg_PII-like_a/b"/>
</dbReference>
<dbReference type="RefSeq" id="WP_093883929.1">
    <property type="nucleotide sequence ID" value="NZ_FOBS01000018.1"/>
</dbReference>
<dbReference type="PROSITE" id="PS51343">
    <property type="entry name" value="PII_GLNB_DOM"/>
    <property type="match status" value="1"/>
</dbReference>
<dbReference type="PRINTS" id="PR00340">
    <property type="entry name" value="PIIGLNB"/>
</dbReference>
<reference evidence="2 3" key="1">
    <citation type="submission" date="2016-10" db="EMBL/GenBank/DDBJ databases">
        <authorList>
            <person name="de Groot N.N."/>
        </authorList>
    </citation>
    <scope>NUCLEOTIDE SEQUENCE [LARGE SCALE GENOMIC DNA]</scope>
    <source>
        <strain evidence="2 3">DSM 8423</strain>
    </source>
</reference>
<dbReference type="AlphaFoldDB" id="A0A1H7YUB9"/>